<dbReference type="Proteomes" id="UP000693738">
    <property type="component" value="Unassembled WGS sequence"/>
</dbReference>
<dbReference type="PANTHER" id="PTHR42057">
    <property type="entry name" value="F-BOX DOMAIN PROTEIN (AFU_ORTHOLOGUE AFUA_4G00200)"/>
    <property type="match status" value="1"/>
</dbReference>
<proteinExistence type="predicted"/>
<sequence length="534" mass="62438">MVSSATALAPEIWDNICSRLTPPTLANLRLTCKTLSTIALPWKLKTITLEAFLDLSIEYFINIAKTPLRALVREITIDTRVDLEWNYNCNDEYPVPMAFMNALPYLRYFTNVTALHIRFEEHCGNPENDVGCDIDETYELRYKVLDTIFHCATGMWTLEKQLKIDEVFDATRRIYDEDAEKCDYSDQDLAFTGACFPLKELTIANLADYYDYRIEGSEAWKTLMALPSLVDLKLFIATEEDEAAPEHSIYLTEKYDFFDSLPSTWLCPDMTQRLRVLSLYFKDYWGWFPTMDFRTCGEEFPFPQLEVLALGNYVFTHEWQIEWFSKLGKENGSGGLKELYLDDCPILHHARQNDVCEGGYPETDAIVNSRDYDPSEHHFSIRWYSVLSHWKDSMKGLKVFRMGHGSWWGHQMETYTTITDDPDYADLCTDVLRYRLSHNVHRNFAYPATDEYVHITHEYKREPEKWRHGEGLDHRRETRLTYIDYDIGTGPSAWLETRKDERTKQQEDLEPEEGTAKKDDAAWDAMMAAIEARR</sequence>
<evidence type="ECO:0000313" key="3">
    <source>
        <dbReference type="Proteomes" id="UP000693738"/>
    </source>
</evidence>
<dbReference type="AlphaFoldDB" id="A0A8J2IVE9"/>
<comment type="caution">
    <text evidence="2">The sequence shown here is derived from an EMBL/GenBank/DDBJ whole genome shotgun (WGS) entry which is preliminary data.</text>
</comment>
<protein>
    <recommendedName>
        <fullName evidence="4">F-box domain-containing protein</fullName>
    </recommendedName>
</protein>
<name>A0A8J2IVE9_FUSEQ</name>
<evidence type="ECO:0000256" key="1">
    <source>
        <dbReference type="SAM" id="MobiDB-lite"/>
    </source>
</evidence>
<reference evidence="2" key="1">
    <citation type="submission" date="2021-05" db="EMBL/GenBank/DDBJ databases">
        <authorList>
            <person name="Khan N."/>
        </authorList>
    </citation>
    <scope>NUCLEOTIDE SEQUENCE</scope>
</reference>
<accession>A0A8J2IVE9</accession>
<evidence type="ECO:0000313" key="2">
    <source>
        <dbReference type="EMBL" id="CAG7564357.1"/>
    </source>
</evidence>
<feature type="compositionally biased region" description="Basic and acidic residues" evidence="1">
    <location>
        <begin position="496"/>
        <end position="507"/>
    </location>
</feature>
<dbReference type="EMBL" id="CAJSTJ010000165">
    <property type="protein sequence ID" value="CAG7564357.1"/>
    <property type="molecule type" value="Genomic_DNA"/>
</dbReference>
<gene>
    <name evidence="2" type="ORF">FEQUK3_LOCUS10071</name>
</gene>
<feature type="region of interest" description="Disordered" evidence="1">
    <location>
        <begin position="494"/>
        <end position="522"/>
    </location>
</feature>
<evidence type="ECO:0008006" key="4">
    <source>
        <dbReference type="Google" id="ProtNLM"/>
    </source>
</evidence>
<organism evidence="2 3">
    <name type="scientific">Fusarium equiseti</name>
    <name type="common">Fusarium scirpi</name>
    <dbReference type="NCBI Taxonomy" id="61235"/>
    <lineage>
        <taxon>Eukaryota</taxon>
        <taxon>Fungi</taxon>
        <taxon>Dikarya</taxon>
        <taxon>Ascomycota</taxon>
        <taxon>Pezizomycotina</taxon>
        <taxon>Sordariomycetes</taxon>
        <taxon>Hypocreomycetidae</taxon>
        <taxon>Hypocreales</taxon>
        <taxon>Nectriaceae</taxon>
        <taxon>Fusarium</taxon>
        <taxon>Fusarium incarnatum-equiseti species complex</taxon>
    </lineage>
</organism>
<dbReference type="CDD" id="cd09917">
    <property type="entry name" value="F-box_SF"/>
    <property type="match status" value="1"/>
</dbReference>
<dbReference type="PANTHER" id="PTHR42057:SF2">
    <property type="entry name" value="F-BOX DOMAIN PROTEIN (AFU_ORTHOLOGUE AFUA_4G00200)-RELATED"/>
    <property type="match status" value="1"/>
</dbReference>